<dbReference type="PANTHER" id="PTHR18034">
    <property type="entry name" value="CELL CYCLE CONTROL PROTEIN CWF22-RELATED"/>
    <property type="match status" value="1"/>
</dbReference>
<dbReference type="GO" id="GO:0006417">
    <property type="term" value="P:regulation of translation"/>
    <property type="evidence" value="ECO:0007669"/>
    <property type="project" value="UniProtKB-KW"/>
</dbReference>
<organism evidence="7 8">
    <name type="scientific">Quercus lobata</name>
    <name type="common">Valley oak</name>
    <dbReference type="NCBI Taxonomy" id="97700"/>
    <lineage>
        <taxon>Eukaryota</taxon>
        <taxon>Viridiplantae</taxon>
        <taxon>Streptophyta</taxon>
        <taxon>Embryophyta</taxon>
        <taxon>Tracheophyta</taxon>
        <taxon>Spermatophyta</taxon>
        <taxon>Magnoliopsida</taxon>
        <taxon>eudicotyledons</taxon>
        <taxon>Gunneridae</taxon>
        <taxon>Pentapetalae</taxon>
        <taxon>rosids</taxon>
        <taxon>fabids</taxon>
        <taxon>Fagales</taxon>
        <taxon>Fagaceae</taxon>
        <taxon>Quercus</taxon>
    </lineage>
</organism>
<dbReference type="EnsemblPlants" id="QL07p027173:mrna">
    <property type="protein sequence ID" value="QL07p027173:mrna"/>
    <property type="gene ID" value="QL07p027173"/>
</dbReference>
<proteinExistence type="inferred from homology"/>
<feature type="domain" description="MI" evidence="6">
    <location>
        <begin position="785"/>
        <end position="902"/>
    </location>
</feature>
<dbReference type="EMBL" id="LRBV02000007">
    <property type="status" value="NOT_ANNOTATED_CDS"/>
    <property type="molecule type" value="Genomic_DNA"/>
</dbReference>
<evidence type="ECO:0000256" key="1">
    <source>
        <dbReference type="ARBA" id="ARBA00004604"/>
    </source>
</evidence>
<dbReference type="Pfam" id="PF02847">
    <property type="entry name" value="MA3"/>
    <property type="match status" value="1"/>
</dbReference>
<dbReference type="Pfam" id="PF02854">
    <property type="entry name" value="MIF4G"/>
    <property type="match status" value="1"/>
</dbReference>
<dbReference type="SMART" id="SM00543">
    <property type="entry name" value="MIF4G"/>
    <property type="match status" value="1"/>
</dbReference>
<feature type="compositionally biased region" description="Low complexity" evidence="5">
    <location>
        <begin position="65"/>
        <end position="77"/>
    </location>
</feature>
<protein>
    <recommendedName>
        <fullName evidence="6">MI domain-containing protein</fullName>
    </recommendedName>
</protein>
<dbReference type="GO" id="GO:0003723">
    <property type="term" value="F:RNA binding"/>
    <property type="evidence" value="ECO:0007669"/>
    <property type="project" value="InterPro"/>
</dbReference>
<dbReference type="SUPFAM" id="SSF48371">
    <property type="entry name" value="ARM repeat"/>
    <property type="match status" value="1"/>
</dbReference>
<dbReference type="Gene3D" id="1.25.40.180">
    <property type="match status" value="2"/>
</dbReference>
<dbReference type="AlphaFoldDB" id="A0A7N2M6C0"/>
<comment type="similarity">
    <text evidence="2">Belongs to the CWC22 family.</text>
</comment>
<evidence type="ECO:0000256" key="3">
    <source>
        <dbReference type="ARBA" id="ARBA00022845"/>
    </source>
</evidence>
<evidence type="ECO:0000313" key="8">
    <source>
        <dbReference type="Proteomes" id="UP000594261"/>
    </source>
</evidence>
<feature type="compositionally biased region" description="Basic and acidic residues" evidence="5">
    <location>
        <begin position="1"/>
        <end position="30"/>
    </location>
</feature>
<comment type="subcellular location">
    <subcellularLocation>
        <location evidence="1">Nucleus</location>
        <location evidence="1">Nucleolus</location>
    </subcellularLocation>
</comment>
<keyword evidence="8" id="KW-1185">Reference proteome</keyword>
<dbReference type="InterPro" id="IPR003890">
    <property type="entry name" value="MIF4G-like_typ-3"/>
</dbReference>
<feature type="compositionally biased region" description="Polar residues" evidence="5">
    <location>
        <begin position="194"/>
        <end position="211"/>
    </location>
</feature>
<dbReference type="OMA" id="NASKRWL"/>
<dbReference type="InterPro" id="IPR016024">
    <property type="entry name" value="ARM-type_fold"/>
</dbReference>
<keyword evidence="4" id="KW-0539">Nucleus</keyword>
<dbReference type="InterPro" id="IPR050781">
    <property type="entry name" value="CWC22_splicing_factor"/>
</dbReference>
<dbReference type="FunCoup" id="A0A7N2M6C0">
    <property type="interactions" value="3311"/>
</dbReference>
<feature type="compositionally biased region" description="Basic residues" evidence="5">
    <location>
        <begin position="31"/>
        <end position="42"/>
    </location>
</feature>
<dbReference type="GO" id="GO:0005730">
    <property type="term" value="C:nucleolus"/>
    <property type="evidence" value="ECO:0007669"/>
    <property type="project" value="UniProtKB-SubCell"/>
</dbReference>
<dbReference type="PANTHER" id="PTHR18034:SF4">
    <property type="entry name" value="NUCLEOLAR MIF4G DOMAIN-CONTAINING PROTEIN 1"/>
    <property type="match status" value="1"/>
</dbReference>
<reference evidence="7 8" key="1">
    <citation type="journal article" date="2016" name="G3 (Bethesda)">
        <title>First Draft Assembly and Annotation of the Genome of a California Endemic Oak Quercus lobata Nee (Fagaceae).</title>
        <authorList>
            <person name="Sork V.L."/>
            <person name="Fitz-Gibbon S.T."/>
            <person name="Puiu D."/>
            <person name="Crepeau M."/>
            <person name="Gugger P.F."/>
            <person name="Sherman R."/>
            <person name="Stevens K."/>
            <person name="Langley C.H."/>
            <person name="Pellegrini M."/>
            <person name="Salzberg S.L."/>
        </authorList>
    </citation>
    <scope>NUCLEOTIDE SEQUENCE [LARGE SCALE GENOMIC DNA]</scope>
    <source>
        <strain evidence="7 8">cv. SW786</strain>
    </source>
</reference>
<dbReference type="InterPro" id="IPR003891">
    <property type="entry name" value="Initiation_fac_eIF4g_MI"/>
</dbReference>
<keyword evidence="3" id="KW-0810">Translation regulation</keyword>
<dbReference type="GO" id="GO:0042274">
    <property type="term" value="P:ribosomal small subunit biogenesis"/>
    <property type="evidence" value="ECO:0007669"/>
    <property type="project" value="TreeGrafter"/>
</dbReference>
<evidence type="ECO:0000259" key="6">
    <source>
        <dbReference type="PROSITE" id="PS51366"/>
    </source>
</evidence>
<evidence type="ECO:0000256" key="2">
    <source>
        <dbReference type="ARBA" id="ARBA00006856"/>
    </source>
</evidence>
<evidence type="ECO:0000256" key="5">
    <source>
        <dbReference type="SAM" id="MobiDB-lite"/>
    </source>
</evidence>
<sequence length="985" mass="112377">MLTKSEERSRRQIRKEARLEKKAQIHEARLQHQKALKLKKMSKNVNKSSGKIKKNVKKKEFLAPNGNSESESGSQSLGKEKSNSNILPKEVEVEEDKPLLKRKKGSKGILKKKTKFEEYLEMGMHNSTHLLAEEDLEMERKLAKKLKVKDGGKLRGEDDGINFLFDSSGEEEELQQFFGKRSETKKQKKKKNKSISLNQADHSSIQTSSEPVETCDVHILEEVPDEDEASSRKKHKKRKLSEQEQEADMVVETAVVTSKPVQSCAAKEVPANAPAGKGNGKYIAPHLRACAGNESEEHIQTRRRVRGLLNRLSESNVESITKEISNILHSITRGAASQIFSEEVLASCSGGPRGNEQRWNLQFRRAFLDKEIEGVCSLFEHLYSNMPRGEGNDTLTWKLNRSGVFDVHSYHNFLTVLDGSSSISFPWKSIWSIKLGKATRGDGSSGMAVVVVWAVVVVAEAQRNGEGYAAVFGAFVAGMACLFGNEFSAKLMASLAKCFEDEYHKEDNLSLRNITLLLSYLYIFGVCSSDLIYDFLLTLSKRLTEIDVSVILTTLQCCGMKIRADDPAAMKNFILNVQNRVNELKVSSGDGQENILSKRMEFMLETICDIKNNKKRVKEDPAHHTRIKKWLQKVLNPLVDDNDRVWSLRFQREFNDWELAASYSFLHFIQTQIPRGGGCDRLCWDLNGSGKFDTRSFYHKIRNATPSTFPWKGIWKVKLRVEGILIRGLKWSKLLDPEKKGQWWLSGDMASTMDNVAEIASTIDKEVLEAQKMLQLAAAQRMNTEVRRQIFCIIMSGEDYIDAFEKLLSLDLQGKLDREIMRVLVYCCLQEEKTFNKYYTVLASKLCRHDKNHKFTLQFCIWDHFKELESMPLIRSMHLAKFVAEMVASFTLSLAVLKTIELGNMKQLTPKRIMHFRMLFEALFEYPDKLIWNIFTRVAITPELESLRHGIEFFIKQYVLKSNKAISEKFKVVKKALNNAEGVLL</sequence>
<dbReference type="SMART" id="SM00544">
    <property type="entry name" value="MA3"/>
    <property type="match status" value="1"/>
</dbReference>
<evidence type="ECO:0000256" key="4">
    <source>
        <dbReference type="ARBA" id="ARBA00023242"/>
    </source>
</evidence>
<dbReference type="InParanoid" id="A0A7N2M6C0"/>
<name>A0A7N2M6C0_QUELO</name>
<reference evidence="7" key="2">
    <citation type="submission" date="2021-01" db="UniProtKB">
        <authorList>
            <consortium name="EnsemblPlants"/>
        </authorList>
    </citation>
    <scope>IDENTIFICATION</scope>
</reference>
<dbReference type="PROSITE" id="PS51366">
    <property type="entry name" value="MI"/>
    <property type="match status" value="1"/>
</dbReference>
<feature type="region of interest" description="Disordered" evidence="5">
    <location>
        <begin position="1"/>
        <end position="108"/>
    </location>
</feature>
<feature type="region of interest" description="Disordered" evidence="5">
    <location>
        <begin position="175"/>
        <end position="246"/>
    </location>
</feature>
<accession>A0A7N2M6C0</accession>
<dbReference type="Gramene" id="QL07p027173:mrna">
    <property type="protein sequence ID" value="QL07p027173:mrna"/>
    <property type="gene ID" value="QL07p027173"/>
</dbReference>
<evidence type="ECO:0000313" key="7">
    <source>
        <dbReference type="EnsemblPlants" id="QL07p027173:mrna"/>
    </source>
</evidence>
<dbReference type="Proteomes" id="UP000594261">
    <property type="component" value="Chromosome 7"/>
</dbReference>